<gene>
    <name evidence="5" type="ORF">GSM42_07815</name>
</gene>
<comment type="caution">
    <text evidence="5">The sequence shown here is derived from an EMBL/GenBank/DDBJ whole genome shotgun (WGS) entry which is preliminary data.</text>
</comment>
<feature type="domain" description="Peptidase M1 membrane alanine aminopeptidase" evidence="4">
    <location>
        <begin position="264"/>
        <end position="466"/>
    </location>
</feature>
<dbReference type="Gene3D" id="2.60.40.1730">
    <property type="entry name" value="tricorn interacting facor f3 domain"/>
    <property type="match status" value="1"/>
</dbReference>
<dbReference type="InterPro" id="IPR042097">
    <property type="entry name" value="Aminopeptidase_N-like_N_sf"/>
</dbReference>
<feature type="active site" description="Proton donor" evidence="1">
    <location>
        <position position="407"/>
    </location>
</feature>
<evidence type="ECO:0000256" key="3">
    <source>
        <dbReference type="SAM" id="SignalP"/>
    </source>
</evidence>
<sequence length="470" mass="54021">MMRRRLLASMLLVTMAISAVCSGKFAYAEETITNRPTYQIEATYVEKQEIVKGHMTVTLPELRDTPQKEVYFRLYPNVFQHWKYNKEAKPTKAGHIAISHVKVDGVKQKVTIKDTVMKVDLPKPLPKGKSAKIELDYQLYLPHGGTRLNKYKNTAFLAQWYPMLAVKDKEGWHTEPYTTTGDPFYSSMSDFDVIFHVPKGYQVISTAKDVHQAKQTVHLQQYNVRDFVAVLTKDYQVLSGKSGKTKVNLWYTKTMKDVSKPLLHAAVDGLQFYGSRFGEYPYQEVDVVLGETGFGIAGMEYPGLVTSLPKVPTSDGIAPAVNVVVHELAHQWWYGVVGNNQVKEPWLDEGLTTFSEFLYMQKQMKQDDEPWLKRVAIKSDEIHRSAGIHSAQRLYDYPDEVYGIMVYLRPAAMMFALIHEIGEEKVMKILNSYYHQYQFKTATTADFIRVANQVAEKDLTPFFQRWLYFK</sequence>
<feature type="binding site" evidence="2">
    <location>
        <position position="330"/>
    </location>
    <ligand>
        <name>Zn(2+)</name>
        <dbReference type="ChEBI" id="CHEBI:29105"/>
        <note>catalytic</note>
    </ligand>
</feature>
<dbReference type="GO" id="GO:0008270">
    <property type="term" value="F:zinc ion binding"/>
    <property type="evidence" value="ECO:0007669"/>
    <property type="project" value="InterPro"/>
</dbReference>
<feature type="active site" description="Proton acceptor" evidence="1">
    <location>
        <position position="327"/>
    </location>
</feature>
<proteinExistence type="predicted"/>
<evidence type="ECO:0000256" key="1">
    <source>
        <dbReference type="PIRSR" id="PIRSR634015-1"/>
    </source>
</evidence>
<accession>A0A6I4VPR4</accession>
<feature type="binding site" evidence="2">
    <location>
        <position position="349"/>
    </location>
    <ligand>
        <name>Zn(2+)</name>
        <dbReference type="ChEBI" id="CHEBI:29105"/>
        <note>catalytic</note>
    </ligand>
</feature>
<dbReference type="PANTHER" id="PTHR45726:SF3">
    <property type="entry name" value="LEUKOTRIENE A-4 HYDROLASE"/>
    <property type="match status" value="1"/>
</dbReference>
<keyword evidence="3" id="KW-0732">Signal</keyword>
<keyword evidence="2" id="KW-0479">Metal-binding</keyword>
<feature type="binding site" evidence="2">
    <location>
        <position position="326"/>
    </location>
    <ligand>
        <name>Zn(2+)</name>
        <dbReference type="ChEBI" id="CHEBI:29105"/>
        <note>catalytic</note>
    </ligand>
</feature>
<dbReference type="InterPro" id="IPR014782">
    <property type="entry name" value="Peptidase_M1_dom"/>
</dbReference>
<dbReference type="PANTHER" id="PTHR45726">
    <property type="entry name" value="LEUKOTRIENE A-4 HYDROLASE"/>
    <property type="match status" value="1"/>
</dbReference>
<dbReference type="Gene3D" id="1.10.390.10">
    <property type="entry name" value="Neutral Protease Domain 2"/>
    <property type="match status" value="1"/>
</dbReference>
<feature type="chain" id="PRO_5039217975" description="Peptidase M1 membrane alanine aminopeptidase domain-containing protein" evidence="3">
    <location>
        <begin position="27"/>
        <end position="470"/>
    </location>
</feature>
<evidence type="ECO:0000313" key="6">
    <source>
        <dbReference type="Proteomes" id="UP000430692"/>
    </source>
</evidence>
<dbReference type="InterPro" id="IPR027268">
    <property type="entry name" value="Peptidase_M4/M1_CTD_sf"/>
</dbReference>
<name>A0A6I4VPR4_9BACL</name>
<dbReference type="Pfam" id="PF01433">
    <property type="entry name" value="Peptidase_M1"/>
    <property type="match status" value="1"/>
</dbReference>
<dbReference type="Proteomes" id="UP000430692">
    <property type="component" value="Unassembled WGS sequence"/>
</dbReference>
<dbReference type="AlphaFoldDB" id="A0A6I4VPR4"/>
<feature type="signal peptide" evidence="3">
    <location>
        <begin position="1"/>
        <end position="26"/>
    </location>
</feature>
<evidence type="ECO:0000259" key="4">
    <source>
        <dbReference type="Pfam" id="PF01433"/>
    </source>
</evidence>
<reference evidence="5 6" key="1">
    <citation type="submission" date="2019-12" db="EMBL/GenBank/DDBJ databases">
        <title>Whole-genome analyses of novel actinobacteria.</title>
        <authorList>
            <person name="Sahin N."/>
            <person name="Saygin H."/>
        </authorList>
    </citation>
    <scope>NUCLEOTIDE SEQUENCE [LARGE SCALE GENOMIC DNA]</scope>
    <source>
        <strain evidence="5 6">KC615</strain>
    </source>
</reference>
<dbReference type="SUPFAM" id="SSF55486">
    <property type="entry name" value="Metalloproteases ('zincins'), catalytic domain"/>
    <property type="match status" value="1"/>
</dbReference>
<protein>
    <recommendedName>
        <fullName evidence="4">Peptidase M1 membrane alanine aminopeptidase domain-containing protein</fullName>
    </recommendedName>
</protein>
<dbReference type="RefSeq" id="WP_160800992.1">
    <property type="nucleotide sequence ID" value="NZ_WUUL01000004.1"/>
</dbReference>
<keyword evidence="2" id="KW-0862">Zinc</keyword>
<evidence type="ECO:0000256" key="2">
    <source>
        <dbReference type="PIRSR" id="PIRSR634015-3"/>
    </source>
</evidence>
<dbReference type="CDD" id="cd09604">
    <property type="entry name" value="M1_APN_like"/>
    <property type="match status" value="1"/>
</dbReference>
<dbReference type="EMBL" id="WUUL01000004">
    <property type="protein sequence ID" value="MXQ53637.1"/>
    <property type="molecule type" value="Genomic_DNA"/>
</dbReference>
<dbReference type="GO" id="GO:0008237">
    <property type="term" value="F:metallopeptidase activity"/>
    <property type="evidence" value="ECO:0007669"/>
    <property type="project" value="InterPro"/>
</dbReference>
<keyword evidence="6" id="KW-1185">Reference proteome</keyword>
<organism evidence="5 6">
    <name type="scientific">Shimazuella alba</name>
    <dbReference type="NCBI Taxonomy" id="2690964"/>
    <lineage>
        <taxon>Bacteria</taxon>
        <taxon>Bacillati</taxon>
        <taxon>Bacillota</taxon>
        <taxon>Bacilli</taxon>
        <taxon>Bacillales</taxon>
        <taxon>Thermoactinomycetaceae</taxon>
        <taxon>Shimazuella</taxon>
    </lineage>
</organism>
<comment type="cofactor">
    <cofactor evidence="2">
        <name>Zn(2+)</name>
        <dbReference type="ChEBI" id="CHEBI:29105"/>
    </cofactor>
    <text evidence="2">Binds 1 zinc ion per subunit.</text>
</comment>
<evidence type="ECO:0000313" key="5">
    <source>
        <dbReference type="EMBL" id="MXQ53637.1"/>
    </source>
</evidence>
<dbReference type="InterPro" id="IPR034015">
    <property type="entry name" value="M1_LTA4H"/>
</dbReference>